<evidence type="ECO:0000256" key="3">
    <source>
        <dbReference type="ARBA" id="ARBA00022989"/>
    </source>
</evidence>
<feature type="domain" description="Amino acid transporter transmembrane" evidence="7">
    <location>
        <begin position="2"/>
        <end position="279"/>
    </location>
</feature>
<accession>A0A812WM76</accession>
<feature type="region of interest" description="Disordered" evidence="5">
    <location>
        <begin position="296"/>
        <end position="318"/>
    </location>
</feature>
<keyword evidence="9" id="KW-1185">Reference proteome</keyword>
<dbReference type="PANTHER" id="PTHR22950">
    <property type="entry name" value="AMINO ACID TRANSPORTER"/>
    <property type="match status" value="1"/>
</dbReference>
<feature type="transmembrane region" description="Helical" evidence="6">
    <location>
        <begin position="259"/>
        <end position="276"/>
    </location>
</feature>
<evidence type="ECO:0000313" key="8">
    <source>
        <dbReference type="EMBL" id="CAE7674899.1"/>
    </source>
</evidence>
<feature type="transmembrane region" description="Helical" evidence="6">
    <location>
        <begin position="73"/>
        <end position="96"/>
    </location>
</feature>
<feature type="transmembrane region" description="Helical" evidence="6">
    <location>
        <begin position="214"/>
        <end position="239"/>
    </location>
</feature>
<evidence type="ECO:0000256" key="4">
    <source>
        <dbReference type="ARBA" id="ARBA00023136"/>
    </source>
</evidence>
<dbReference type="GO" id="GO:0015179">
    <property type="term" value="F:L-amino acid transmembrane transporter activity"/>
    <property type="evidence" value="ECO:0007669"/>
    <property type="project" value="TreeGrafter"/>
</dbReference>
<evidence type="ECO:0000259" key="7">
    <source>
        <dbReference type="Pfam" id="PF01490"/>
    </source>
</evidence>
<dbReference type="Proteomes" id="UP000649617">
    <property type="component" value="Unassembled WGS sequence"/>
</dbReference>
<comment type="caution">
    <text evidence="8">The sequence shown here is derived from an EMBL/GenBank/DDBJ whole genome shotgun (WGS) entry which is preliminary data.</text>
</comment>
<comment type="subcellular location">
    <subcellularLocation>
        <location evidence="1">Membrane</location>
        <topology evidence="1">Multi-pass membrane protein</topology>
    </subcellularLocation>
</comment>
<gene>
    <name evidence="8" type="primary">slc38a7</name>
    <name evidence="8" type="ORF">SPIL2461_LOCUS18690</name>
</gene>
<reference evidence="8" key="1">
    <citation type="submission" date="2021-02" db="EMBL/GenBank/DDBJ databases">
        <authorList>
            <person name="Dougan E. K."/>
            <person name="Rhodes N."/>
            <person name="Thang M."/>
            <person name="Chan C."/>
        </authorList>
    </citation>
    <scope>NUCLEOTIDE SEQUENCE</scope>
</reference>
<evidence type="ECO:0000256" key="1">
    <source>
        <dbReference type="ARBA" id="ARBA00004141"/>
    </source>
</evidence>
<keyword evidence="2 6" id="KW-0812">Transmembrane</keyword>
<organism evidence="8 9">
    <name type="scientific">Symbiodinium pilosum</name>
    <name type="common">Dinoflagellate</name>
    <dbReference type="NCBI Taxonomy" id="2952"/>
    <lineage>
        <taxon>Eukaryota</taxon>
        <taxon>Sar</taxon>
        <taxon>Alveolata</taxon>
        <taxon>Dinophyceae</taxon>
        <taxon>Suessiales</taxon>
        <taxon>Symbiodiniaceae</taxon>
        <taxon>Symbiodinium</taxon>
    </lineage>
</organism>
<feature type="transmembrane region" description="Helical" evidence="6">
    <location>
        <begin position="139"/>
        <end position="161"/>
    </location>
</feature>
<dbReference type="EMBL" id="CAJNIZ010043987">
    <property type="protein sequence ID" value="CAE7674899.1"/>
    <property type="molecule type" value="Genomic_DNA"/>
</dbReference>
<keyword evidence="3 6" id="KW-1133">Transmembrane helix</keyword>
<name>A0A812WM76_SYMPI</name>
<evidence type="ECO:0000256" key="5">
    <source>
        <dbReference type="SAM" id="MobiDB-lite"/>
    </source>
</evidence>
<dbReference type="Pfam" id="PF01490">
    <property type="entry name" value="Aa_trans"/>
    <property type="match status" value="1"/>
</dbReference>
<dbReference type="OrthoDB" id="771136at2759"/>
<evidence type="ECO:0000313" key="9">
    <source>
        <dbReference type="Proteomes" id="UP000649617"/>
    </source>
</evidence>
<evidence type="ECO:0000256" key="2">
    <source>
        <dbReference type="ARBA" id="ARBA00022692"/>
    </source>
</evidence>
<dbReference type="GO" id="GO:0016020">
    <property type="term" value="C:membrane"/>
    <property type="evidence" value="ECO:0007669"/>
    <property type="project" value="UniProtKB-SubCell"/>
</dbReference>
<evidence type="ECO:0000256" key="6">
    <source>
        <dbReference type="SAM" id="Phobius"/>
    </source>
</evidence>
<feature type="transmembrane region" description="Helical" evidence="6">
    <location>
        <begin position="116"/>
        <end position="132"/>
    </location>
</feature>
<keyword evidence="4 6" id="KW-0472">Membrane</keyword>
<dbReference type="AlphaFoldDB" id="A0A812WM76"/>
<dbReference type="InterPro" id="IPR013057">
    <property type="entry name" value="AA_transpt_TM"/>
</dbReference>
<feature type="transmembrane region" description="Helical" evidence="6">
    <location>
        <begin position="26"/>
        <end position="52"/>
    </location>
</feature>
<sequence>MVLNLVNASLGSGVLSLPWAAAGSSLLVAAGVTLLVLLLNGVTNVILVAAAERQQIFDLGGLMGRLPGKWARLLRWAFDVSIWCSVGLSLLGYFVVVADAFDPLAEFVGFPPALKKETSVLAGSMLVIPLCLMDPKYLVFSSSLSVAANVYLVLLITTLFASQSNQPSRHSFCWLGTGPGIITMGSALMQSMIFQMCAVPMYEMLEDRSIRRFSICLTVSFCFVFLLFTMLCLMGLSLYGTGVSSNILNNLPPDGSGDLARLGVGLSVIAIYPIYLESMVAPLRHAEERAWRHHQPLTLPSPRDSSTFDDAIPLSTNH</sequence>
<feature type="transmembrane region" description="Helical" evidence="6">
    <location>
        <begin position="181"/>
        <end position="202"/>
    </location>
</feature>
<protein>
    <submittedName>
        <fullName evidence="8">Slc38a7 protein</fullName>
    </submittedName>
</protein>
<proteinExistence type="predicted"/>